<dbReference type="AlphaFoldDB" id="A0A268RZ19"/>
<evidence type="ECO:0008006" key="4">
    <source>
        <dbReference type="Google" id="ProtNLM"/>
    </source>
</evidence>
<name>A0A268RZ19_SHOCL</name>
<keyword evidence="1" id="KW-0812">Transmembrane</keyword>
<evidence type="ECO:0000313" key="3">
    <source>
        <dbReference type="Proteomes" id="UP000216133"/>
    </source>
</evidence>
<reference evidence="2 3" key="1">
    <citation type="submission" date="2017-07" db="EMBL/GenBank/DDBJ databases">
        <title>Isolation and whole genome analysis of endospore-forming bacteria from heroin.</title>
        <authorList>
            <person name="Kalinowski J."/>
            <person name="Ahrens B."/>
            <person name="Al-Dilaimi A."/>
            <person name="Winkler A."/>
            <person name="Wibberg D."/>
            <person name="Schleenbecker U."/>
            <person name="Ruckert C."/>
            <person name="Wolfel R."/>
            <person name="Grass G."/>
        </authorList>
    </citation>
    <scope>NUCLEOTIDE SEQUENCE [LARGE SCALE GENOMIC DNA]</scope>
    <source>
        <strain evidence="2 3">7523-2</strain>
    </source>
</reference>
<gene>
    <name evidence="2" type="ORF">CHH61_13510</name>
</gene>
<accession>A0A268RZ19</accession>
<dbReference type="RefSeq" id="WP_094427087.1">
    <property type="nucleotide sequence ID" value="NZ_CP019985.1"/>
</dbReference>
<keyword evidence="1" id="KW-1133">Transmembrane helix</keyword>
<comment type="caution">
    <text evidence="2">The sequence shown here is derived from an EMBL/GenBank/DDBJ whole genome shotgun (WGS) entry which is preliminary data.</text>
</comment>
<dbReference type="Proteomes" id="UP000216133">
    <property type="component" value="Unassembled WGS sequence"/>
</dbReference>
<proteinExistence type="predicted"/>
<dbReference type="InterPro" id="IPR020138">
    <property type="entry name" value="Uncharacterised_YqzF"/>
</dbReference>
<dbReference type="Pfam" id="PF11118">
    <property type="entry name" value="DUF2627"/>
    <property type="match status" value="1"/>
</dbReference>
<keyword evidence="1" id="KW-0472">Membrane</keyword>
<organism evidence="2 3">
    <name type="scientific">Shouchella clausii</name>
    <name type="common">Alkalihalobacillus clausii</name>
    <dbReference type="NCBI Taxonomy" id="79880"/>
    <lineage>
        <taxon>Bacteria</taxon>
        <taxon>Bacillati</taxon>
        <taxon>Bacillota</taxon>
        <taxon>Bacilli</taxon>
        <taxon>Bacillales</taxon>
        <taxon>Bacillaceae</taxon>
        <taxon>Shouchella</taxon>
    </lineage>
</organism>
<sequence>MGRVIALCILLIPIIGAGYGIKLMRDAFFFIQQQPYPAIWVQFLAGLLFFALGMWFLAGFIFHRDKKRGKVTRSFTRKKA</sequence>
<evidence type="ECO:0000256" key="1">
    <source>
        <dbReference type="SAM" id="Phobius"/>
    </source>
</evidence>
<protein>
    <recommendedName>
        <fullName evidence="4">DUF2627 domain-containing protein</fullName>
    </recommendedName>
</protein>
<dbReference type="GeneID" id="86926681"/>
<evidence type="ECO:0000313" key="2">
    <source>
        <dbReference type="EMBL" id="PAF25479.1"/>
    </source>
</evidence>
<feature type="transmembrane region" description="Helical" evidence="1">
    <location>
        <begin position="40"/>
        <end position="62"/>
    </location>
</feature>
<dbReference type="EMBL" id="NPBS01000070">
    <property type="protein sequence ID" value="PAF25479.1"/>
    <property type="molecule type" value="Genomic_DNA"/>
</dbReference>